<dbReference type="Pfam" id="PF02557">
    <property type="entry name" value="VanY"/>
    <property type="match status" value="1"/>
</dbReference>
<sequence length="514" mass="57446">MNSHPRTALKMSERLAGRYEIVKQLGHLGATYLAIDHHSPSLARCVIRELRQTHPKLLKRFRREAMTLEQLGRHPQIPQLFAYFSQEERFYLAEEFIEGHALSHELVPGKCLSEGYVTRLLEAVLGVLAHVHRQNVAHGNITPESLIRRRSDGQIFLIGFGQVKMLSTLEVEPSGRIVSCQPASRYAASKQFRPQPSDDLYALGLIALEALAGMNCRDLEQLERKRYAGGASPQEDHAQISPTLTRFIDQLITDLPGQRYPSAEAALAALTGIVSRRQTAEDSRLPTVMVTPGQAQPLLAGPSASPAASLPDLFWLKAVAGILISLTFLGLGFHAWQWGEYRVSRLQQNWQSWRSRPQPYPETSPRQLTSLLEDGSIQLRPAAATAFWAMVAAARADGVNLYPLAGYQSRAEQREQLYDSPTPPTTEAKRRLRLSDYQTGYAIAIGDYDAAKTTDRHPSFAQTRAFRWLAQHGADYGFEPSFESATGTPIEPWHWRYVGDLDSQALFKPTSNPE</sequence>
<dbReference type="Gene3D" id="1.10.510.10">
    <property type="entry name" value="Transferase(Phosphotransferase) domain 1"/>
    <property type="match status" value="1"/>
</dbReference>
<evidence type="ECO:0000313" key="2">
    <source>
        <dbReference type="EMBL" id="MBE9078808.1"/>
    </source>
</evidence>
<reference evidence="2" key="1">
    <citation type="submission" date="2020-10" db="EMBL/GenBank/DDBJ databases">
        <authorList>
            <person name="Castelo-Branco R."/>
            <person name="Eusebio N."/>
            <person name="Adriana R."/>
            <person name="Vieira A."/>
            <person name="Brugerolle De Fraissinette N."/>
            <person name="Rezende De Castro R."/>
            <person name="Schneider M.P."/>
            <person name="Vasconcelos V."/>
            <person name="Leao P.N."/>
        </authorList>
    </citation>
    <scope>NUCLEOTIDE SEQUENCE</scope>
    <source>
        <strain evidence="2">LEGE 07310</strain>
    </source>
</reference>
<comment type="caution">
    <text evidence="2">The sequence shown here is derived from an EMBL/GenBank/DDBJ whole genome shotgun (WGS) entry which is preliminary data.</text>
</comment>
<dbReference type="GO" id="GO:0004180">
    <property type="term" value="F:carboxypeptidase activity"/>
    <property type="evidence" value="ECO:0007669"/>
    <property type="project" value="UniProtKB-KW"/>
</dbReference>
<dbReference type="Proteomes" id="UP000636505">
    <property type="component" value="Unassembled WGS sequence"/>
</dbReference>
<dbReference type="PANTHER" id="PTHR34385:SF1">
    <property type="entry name" value="PEPTIDOGLYCAN L-ALANYL-D-GLUTAMATE ENDOPEPTIDASE CWLK"/>
    <property type="match status" value="1"/>
</dbReference>
<dbReference type="Gene3D" id="3.30.1380.10">
    <property type="match status" value="1"/>
</dbReference>
<accession>A0A8J7AJM3</accession>
<dbReference type="GO" id="GO:0006508">
    <property type="term" value="P:proteolysis"/>
    <property type="evidence" value="ECO:0007669"/>
    <property type="project" value="InterPro"/>
</dbReference>
<dbReference type="Pfam" id="PF00069">
    <property type="entry name" value="Pkinase"/>
    <property type="match status" value="1"/>
</dbReference>
<dbReference type="InterPro" id="IPR000719">
    <property type="entry name" value="Prot_kinase_dom"/>
</dbReference>
<dbReference type="SUPFAM" id="SSF55166">
    <property type="entry name" value="Hedgehog/DD-peptidase"/>
    <property type="match status" value="1"/>
</dbReference>
<dbReference type="InterPro" id="IPR009045">
    <property type="entry name" value="Zn_M74/Hedgehog-like"/>
</dbReference>
<keyword evidence="2" id="KW-0645">Protease</keyword>
<dbReference type="InterPro" id="IPR011009">
    <property type="entry name" value="Kinase-like_dom_sf"/>
</dbReference>
<name>A0A8J7AJM3_9CYAN</name>
<evidence type="ECO:0000313" key="3">
    <source>
        <dbReference type="Proteomes" id="UP000636505"/>
    </source>
</evidence>
<dbReference type="EMBL" id="JADEXG010000040">
    <property type="protein sequence ID" value="MBE9078808.1"/>
    <property type="molecule type" value="Genomic_DNA"/>
</dbReference>
<feature type="domain" description="Protein kinase" evidence="1">
    <location>
        <begin position="19"/>
        <end position="271"/>
    </location>
</feature>
<dbReference type="InterPro" id="IPR003709">
    <property type="entry name" value="VanY-like_core_dom"/>
</dbReference>
<protein>
    <submittedName>
        <fullName evidence="2">D-alanyl-D-alanine carboxypeptidase family protein</fullName>
    </submittedName>
</protein>
<dbReference type="InterPro" id="IPR058193">
    <property type="entry name" value="VanY/YodJ_core_dom"/>
</dbReference>
<dbReference type="CDD" id="cd14852">
    <property type="entry name" value="LD-carboxypeptidase"/>
    <property type="match status" value="1"/>
</dbReference>
<dbReference type="PROSITE" id="PS50011">
    <property type="entry name" value="PROTEIN_KINASE_DOM"/>
    <property type="match status" value="1"/>
</dbReference>
<gene>
    <name evidence="2" type="ORF">IQ241_16150</name>
</gene>
<dbReference type="GO" id="GO:0005524">
    <property type="term" value="F:ATP binding"/>
    <property type="evidence" value="ECO:0007669"/>
    <property type="project" value="InterPro"/>
</dbReference>
<keyword evidence="2" id="KW-0378">Hydrolase</keyword>
<keyword evidence="2" id="KW-0121">Carboxypeptidase</keyword>
<proteinExistence type="predicted"/>
<keyword evidence="3" id="KW-1185">Reference proteome</keyword>
<organism evidence="2 3">
    <name type="scientific">Vasconcelosia minhoensis LEGE 07310</name>
    <dbReference type="NCBI Taxonomy" id="915328"/>
    <lineage>
        <taxon>Bacteria</taxon>
        <taxon>Bacillati</taxon>
        <taxon>Cyanobacteriota</taxon>
        <taxon>Cyanophyceae</taxon>
        <taxon>Nodosilineales</taxon>
        <taxon>Cymatolegaceae</taxon>
        <taxon>Vasconcelosia</taxon>
        <taxon>Vasconcelosia minhoensis</taxon>
    </lineage>
</organism>
<dbReference type="PANTHER" id="PTHR34385">
    <property type="entry name" value="D-ALANYL-D-ALANINE CARBOXYPEPTIDASE"/>
    <property type="match status" value="1"/>
</dbReference>
<dbReference type="Gene3D" id="3.30.200.20">
    <property type="entry name" value="Phosphorylase Kinase, domain 1"/>
    <property type="match status" value="1"/>
</dbReference>
<dbReference type="AlphaFoldDB" id="A0A8J7AJM3"/>
<dbReference type="GO" id="GO:0004672">
    <property type="term" value="F:protein kinase activity"/>
    <property type="evidence" value="ECO:0007669"/>
    <property type="project" value="InterPro"/>
</dbReference>
<dbReference type="RefSeq" id="WP_193909024.1">
    <property type="nucleotide sequence ID" value="NZ_JADEXG010000040.1"/>
</dbReference>
<dbReference type="CDD" id="cd14014">
    <property type="entry name" value="STKc_PknB_like"/>
    <property type="match status" value="1"/>
</dbReference>
<dbReference type="SUPFAM" id="SSF56112">
    <property type="entry name" value="Protein kinase-like (PK-like)"/>
    <property type="match status" value="1"/>
</dbReference>
<evidence type="ECO:0000259" key="1">
    <source>
        <dbReference type="PROSITE" id="PS50011"/>
    </source>
</evidence>
<dbReference type="InterPro" id="IPR052179">
    <property type="entry name" value="DD-CPase-like"/>
</dbReference>
<dbReference type="SMART" id="SM00220">
    <property type="entry name" value="S_TKc"/>
    <property type="match status" value="1"/>
</dbReference>